<organism evidence="1">
    <name type="scientific">Pseudictyota dubia</name>
    <dbReference type="NCBI Taxonomy" id="2749911"/>
    <lineage>
        <taxon>Eukaryota</taxon>
        <taxon>Sar</taxon>
        <taxon>Stramenopiles</taxon>
        <taxon>Ochrophyta</taxon>
        <taxon>Bacillariophyta</taxon>
        <taxon>Mediophyceae</taxon>
        <taxon>Biddulphiophycidae</taxon>
        <taxon>Eupodiscales</taxon>
        <taxon>Odontellaceae</taxon>
        <taxon>Pseudictyota</taxon>
    </lineage>
</organism>
<dbReference type="AlphaFoldDB" id="A0A7R9WJZ0"/>
<proteinExistence type="predicted"/>
<dbReference type="EMBL" id="HBED01047870">
    <property type="protein sequence ID" value="CAD8325655.1"/>
    <property type="molecule type" value="Transcribed_RNA"/>
</dbReference>
<gene>
    <name evidence="1" type="ORF">TDUB1175_LOCUS24075</name>
</gene>
<reference evidence="1" key="1">
    <citation type="submission" date="2021-01" db="EMBL/GenBank/DDBJ databases">
        <authorList>
            <person name="Corre E."/>
            <person name="Pelletier E."/>
            <person name="Niang G."/>
            <person name="Scheremetjew M."/>
            <person name="Finn R."/>
            <person name="Kale V."/>
            <person name="Holt S."/>
            <person name="Cochrane G."/>
            <person name="Meng A."/>
            <person name="Brown T."/>
            <person name="Cohen L."/>
        </authorList>
    </citation>
    <scope>NUCLEOTIDE SEQUENCE</scope>
    <source>
        <strain evidence="1">CCMP147</strain>
    </source>
</reference>
<name>A0A7R9WJZ0_9STRA</name>
<protein>
    <submittedName>
        <fullName evidence="1">Uncharacterized protein</fullName>
    </submittedName>
</protein>
<sequence>MPPVKMMAMIMSDVLRNALTGFYEPEKPTSEARTEARRHNIIRACEELLQAFVGPSDLLDSRVRAEFAKEAYYGAGTCTCAADATCLRDPTYFAKYNQNDIEHQYASNSPFRDVAHAIVNHQERIKNVEFFDTFVERISKEYPKHYGRDEWRSMAIELGVIAACCVGVRDFCFAAGIDQIPLPEHTTAEPQPAYFKSVSDYSTGPLQSNKDIYWGPVLGTLKEEVKERFQFDHKLWNFSQHDTGPTSKASAAPTTCMAWLKFMTVMYMTLGKAAGFFRVPAEDRTLTRAQLEIAAAEFNGAKACNF</sequence>
<accession>A0A7R9WJZ0</accession>
<evidence type="ECO:0000313" key="1">
    <source>
        <dbReference type="EMBL" id="CAD8325655.1"/>
    </source>
</evidence>